<feature type="binding site" evidence="14">
    <location>
        <position position="360"/>
    </location>
    <ligand>
        <name>ATP</name>
        <dbReference type="ChEBI" id="CHEBI:30616"/>
    </ligand>
</feature>
<evidence type="ECO:0000256" key="13">
    <source>
        <dbReference type="ARBA" id="ARBA00048117"/>
    </source>
</evidence>
<keyword evidence="17" id="KW-1185">Reference proteome</keyword>
<dbReference type="Gene3D" id="3.30.420.40">
    <property type="match status" value="2"/>
</dbReference>
<comment type="catalytic activity">
    <reaction evidence="14">
        <text>L-seryl-[protein] + ATP = O-phospho-L-seryl-[protein] + ADP + H(+)</text>
        <dbReference type="Rhea" id="RHEA:17989"/>
        <dbReference type="Rhea" id="RHEA-COMP:9863"/>
        <dbReference type="Rhea" id="RHEA-COMP:11604"/>
        <dbReference type="ChEBI" id="CHEBI:15378"/>
        <dbReference type="ChEBI" id="CHEBI:29999"/>
        <dbReference type="ChEBI" id="CHEBI:30616"/>
        <dbReference type="ChEBI" id="CHEBI:83421"/>
        <dbReference type="ChEBI" id="CHEBI:456216"/>
        <dbReference type="EC" id="2.7.11.1"/>
    </reaction>
</comment>
<dbReference type="PANTHER" id="PTHR11735">
    <property type="entry name" value="TRNA N6-ADENOSINE THREONYLCARBAMOYLTRANSFERASE"/>
    <property type="match status" value="1"/>
</dbReference>
<feature type="region of interest" description="Kae1" evidence="14">
    <location>
        <begin position="1"/>
        <end position="324"/>
    </location>
</feature>
<feature type="binding site" evidence="14">
    <location>
        <position position="257"/>
    </location>
    <ligand>
        <name>L-threonylcarbamoyladenylate</name>
        <dbReference type="ChEBI" id="CHEBI:73682"/>
    </ligand>
</feature>
<dbReference type="NCBIfam" id="TIGR03724">
    <property type="entry name" value="arch_bud32"/>
    <property type="match status" value="1"/>
</dbReference>
<dbReference type="EMBL" id="LWMV01000180">
    <property type="protein sequence ID" value="KZX11783.1"/>
    <property type="molecule type" value="Genomic_DNA"/>
</dbReference>
<dbReference type="InterPro" id="IPR009220">
    <property type="entry name" value="tRNA_threonyl_synthase/kinase"/>
</dbReference>
<dbReference type="InterPro" id="IPR000719">
    <property type="entry name" value="Prot_kinase_dom"/>
</dbReference>
<dbReference type="GO" id="GO:0106310">
    <property type="term" value="F:protein serine kinase activity"/>
    <property type="evidence" value="ECO:0007669"/>
    <property type="project" value="RHEA"/>
</dbReference>
<dbReference type="EC" id="2.7.11.1" evidence="14"/>
<dbReference type="PROSITE" id="PS50011">
    <property type="entry name" value="PROTEIN_KINASE_DOM"/>
    <property type="match status" value="1"/>
</dbReference>
<keyword evidence="7 14" id="KW-0547">Nucleotide-binding</keyword>
<dbReference type="EC" id="2.3.1.234" evidence="14"/>
<evidence type="ECO:0000256" key="9">
    <source>
        <dbReference type="ARBA" id="ARBA00022840"/>
    </source>
</evidence>
<dbReference type="HAMAP" id="MF_01447">
    <property type="entry name" value="Kae1_Bud32_arch"/>
    <property type="match status" value="1"/>
</dbReference>
<keyword evidence="9 14" id="KW-0067">ATP-binding</keyword>
<dbReference type="InterPro" id="IPR011009">
    <property type="entry name" value="Kinase-like_dom_sf"/>
</dbReference>
<dbReference type="FunFam" id="3.30.420.40:FF:000038">
    <property type="entry name" value="Probable tRNA N6-adenosine threonylcarbamoyltransferase"/>
    <property type="match status" value="1"/>
</dbReference>
<evidence type="ECO:0000256" key="12">
    <source>
        <dbReference type="ARBA" id="ARBA00023315"/>
    </source>
</evidence>
<dbReference type="Proteomes" id="UP000077245">
    <property type="component" value="Unassembled WGS sequence"/>
</dbReference>
<dbReference type="RefSeq" id="WP_067091735.1">
    <property type="nucleotide sequence ID" value="NZ_LWMV01000180.1"/>
</dbReference>
<keyword evidence="2 14" id="KW-0963">Cytoplasm</keyword>
<dbReference type="GO" id="GO:0061711">
    <property type="term" value="F:tRNA N(6)-L-threonylcarbamoyladenine synthase activity"/>
    <property type="evidence" value="ECO:0007669"/>
    <property type="project" value="UniProtKB-EC"/>
</dbReference>
<organism evidence="16 17">
    <name type="scientific">Methanobrevibacter curvatus</name>
    <dbReference type="NCBI Taxonomy" id="49547"/>
    <lineage>
        <taxon>Archaea</taxon>
        <taxon>Methanobacteriati</taxon>
        <taxon>Methanobacteriota</taxon>
        <taxon>Methanomada group</taxon>
        <taxon>Methanobacteria</taxon>
        <taxon>Methanobacteriales</taxon>
        <taxon>Methanobacteriaceae</taxon>
        <taxon>Methanobrevibacter</taxon>
    </lineage>
</organism>
<feature type="binding site" evidence="14">
    <location>
        <position position="129"/>
    </location>
    <ligand>
        <name>Fe cation</name>
        <dbReference type="ChEBI" id="CHEBI:24875"/>
    </ligand>
</feature>
<name>A0A166AAD9_9EURY</name>
<evidence type="ECO:0000256" key="5">
    <source>
        <dbReference type="ARBA" id="ARBA00022694"/>
    </source>
</evidence>
<proteinExistence type="inferred from homology"/>
<dbReference type="GO" id="GO:0004222">
    <property type="term" value="F:metalloendopeptidase activity"/>
    <property type="evidence" value="ECO:0007669"/>
    <property type="project" value="InterPro"/>
</dbReference>
<dbReference type="InterPro" id="IPR000905">
    <property type="entry name" value="Gcp-like_dom"/>
</dbReference>
<comment type="subunit">
    <text evidence="14">Component of the KEOPS complex that consists of Kae1, Bud32, Cgi121 and Pcc1; the whole complex dimerizes.</text>
</comment>
<dbReference type="NCBIfam" id="TIGR00329">
    <property type="entry name" value="gcp_kae1"/>
    <property type="match status" value="1"/>
</dbReference>
<feature type="binding site" evidence="14">
    <location>
        <begin position="339"/>
        <end position="347"/>
    </location>
    <ligand>
        <name>ATP</name>
        <dbReference type="ChEBI" id="CHEBI:30616"/>
    </ligand>
</feature>
<dbReference type="InterPro" id="IPR017860">
    <property type="entry name" value="Peptidase_M22_CS"/>
</dbReference>
<dbReference type="InterPro" id="IPR022495">
    <property type="entry name" value="Bud32"/>
</dbReference>
<dbReference type="PROSITE" id="PS00109">
    <property type="entry name" value="PROTEIN_KINASE_TYR"/>
    <property type="match status" value="1"/>
</dbReference>
<dbReference type="PIRSF" id="PIRSF036401">
    <property type="entry name" value="Gcp_STYKS"/>
    <property type="match status" value="1"/>
</dbReference>
<evidence type="ECO:0000256" key="10">
    <source>
        <dbReference type="ARBA" id="ARBA00023004"/>
    </source>
</evidence>
<comment type="catalytic activity">
    <reaction evidence="14">
        <text>L-threonyl-[protein] + ATP = O-phospho-L-threonyl-[protein] + ADP + H(+)</text>
        <dbReference type="Rhea" id="RHEA:46608"/>
        <dbReference type="Rhea" id="RHEA-COMP:11060"/>
        <dbReference type="Rhea" id="RHEA-COMP:11605"/>
        <dbReference type="ChEBI" id="CHEBI:15378"/>
        <dbReference type="ChEBI" id="CHEBI:30013"/>
        <dbReference type="ChEBI" id="CHEBI:30616"/>
        <dbReference type="ChEBI" id="CHEBI:61977"/>
        <dbReference type="ChEBI" id="CHEBI:456216"/>
        <dbReference type="EC" id="2.7.11.1"/>
    </reaction>
</comment>
<feature type="binding site" evidence="14">
    <location>
        <position position="108"/>
    </location>
    <ligand>
        <name>Fe cation</name>
        <dbReference type="ChEBI" id="CHEBI:24875"/>
    </ligand>
</feature>
<evidence type="ECO:0000256" key="6">
    <source>
        <dbReference type="ARBA" id="ARBA00022723"/>
    </source>
</evidence>
<dbReference type="GO" id="GO:0000408">
    <property type="term" value="C:EKC/KEOPS complex"/>
    <property type="evidence" value="ECO:0007669"/>
    <property type="project" value="InterPro"/>
</dbReference>
<dbReference type="GO" id="GO:0002949">
    <property type="term" value="P:tRNA threonylcarbamoyladenosine modification"/>
    <property type="evidence" value="ECO:0007669"/>
    <property type="project" value="UniProtKB-UniRule"/>
</dbReference>
<feature type="binding site" evidence="14">
    <location>
        <position position="161"/>
    </location>
    <ligand>
        <name>L-threonylcarbamoyladenylate</name>
        <dbReference type="ChEBI" id="CHEBI:73682"/>
    </ligand>
</feature>
<feature type="binding site" evidence="14">
    <location>
        <position position="285"/>
    </location>
    <ligand>
        <name>Fe cation</name>
        <dbReference type="ChEBI" id="CHEBI:24875"/>
    </ligand>
</feature>
<evidence type="ECO:0000256" key="14">
    <source>
        <dbReference type="HAMAP-Rule" id="MF_01447"/>
    </source>
</evidence>
<evidence type="ECO:0000259" key="15">
    <source>
        <dbReference type="PROSITE" id="PS50011"/>
    </source>
</evidence>
<accession>A0A166AAD9</accession>
<dbReference type="SUPFAM" id="SSF53067">
    <property type="entry name" value="Actin-like ATPase domain"/>
    <property type="match status" value="1"/>
</dbReference>
<keyword evidence="8 14" id="KW-0418">Kinase</keyword>
<reference evidence="16 17" key="1">
    <citation type="submission" date="2016-04" db="EMBL/GenBank/DDBJ databases">
        <title>Genome sequence of Methanobrevibacter curvatus DSM 11111.</title>
        <authorList>
            <person name="Poehlein A."/>
            <person name="Seedorf H."/>
            <person name="Daniel R."/>
        </authorList>
    </citation>
    <scope>NUCLEOTIDE SEQUENCE [LARGE SCALE GENOMIC DNA]</scope>
    <source>
        <strain evidence="16 17">DSM 11111</strain>
    </source>
</reference>
<keyword evidence="5 14" id="KW-0819">tRNA processing</keyword>
<dbReference type="GO" id="GO:0005506">
    <property type="term" value="F:iron ion binding"/>
    <property type="evidence" value="ECO:0007669"/>
    <property type="project" value="UniProtKB-UniRule"/>
</dbReference>
<comment type="similarity">
    <text evidence="14">In the C-terminal section; belongs to the protein kinase superfamily. Tyr protein kinase family. BUD32 subfamily.</text>
</comment>
<dbReference type="PATRIC" id="fig|49547.3.peg.1376"/>
<dbReference type="PRINTS" id="PR00789">
    <property type="entry name" value="OSIALOPTASE"/>
</dbReference>
<dbReference type="GO" id="GO:0005737">
    <property type="term" value="C:cytoplasm"/>
    <property type="evidence" value="ECO:0007669"/>
    <property type="project" value="UniProtKB-SubCell"/>
</dbReference>
<dbReference type="STRING" id="49547.MBCUR_12820"/>
<evidence type="ECO:0000256" key="1">
    <source>
        <dbReference type="ARBA" id="ARBA00004496"/>
    </source>
</evidence>
<dbReference type="Pfam" id="PF00814">
    <property type="entry name" value="TsaD"/>
    <property type="match status" value="1"/>
</dbReference>
<evidence type="ECO:0000313" key="16">
    <source>
        <dbReference type="EMBL" id="KZX11783.1"/>
    </source>
</evidence>
<evidence type="ECO:0000256" key="3">
    <source>
        <dbReference type="ARBA" id="ARBA00022527"/>
    </source>
</evidence>
<comment type="catalytic activity">
    <reaction evidence="13 14">
        <text>L-threonylcarbamoyladenylate + adenosine(37) in tRNA = N(6)-L-threonylcarbamoyladenosine(37) in tRNA + AMP + H(+)</text>
        <dbReference type="Rhea" id="RHEA:37059"/>
        <dbReference type="Rhea" id="RHEA-COMP:10162"/>
        <dbReference type="Rhea" id="RHEA-COMP:10163"/>
        <dbReference type="ChEBI" id="CHEBI:15378"/>
        <dbReference type="ChEBI" id="CHEBI:73682"/>
        <dbReference type="ChEBI" id="CHEBI:74411"/>
        <dbReference type="ChEBI" id="CHEBI:74418"/>
        <dbReference type="ChEBI" id="CHEBI:456215"/>
        <dbReference type="EC" id="2.3.1.234"/>
    </reaction>
</comment>
<feature type="binding site" evidence="14">
    <location>
        <begin position="129"/>
        <end position="133"/>
    </location>
    <ligand>
        <name>L-threonylcarbamoyladenylate</name>
        <dbReference type="ChEBI" id="CHEBI:73682"/>
    </ligand>
</feature>
<dbReference type="InterPro" id="IPR001245">
    <property type="entry name" value="Ser-Thr/Tyr_kinase_cat_dom"/>
</dbReference>
<comment type="cofactor">
    <cofactor evidence="14">
        <name>Fe(2+)</name>
        <dbReference type="ChEBI" id="CHEBI:29033"/>
    </cofactor>
    <text evidence="14">Binds 1 Fe(2+) ion per subunit.</text>
</comment>
<feature type="domain" description="Protein kinase" evidence="15">
    <location>
        <begin position="333"/>
        <end position="558"/>
    </location>
</feature>
<feature type="binding site" evidence="14">
    <location>
        <position position="174"/>
    </location>
    <ligand>
        <name>L-threonylcarbamoyladenylate</name>
        <dbReference type="ChEBI" id="CHEBI:73682"/>
    </ligand>
</feature>
<dbReference type="InterPro" id="IPR017861">
    <property type="entry name" value="KAE1/TsaD"/>
</dbReference>
<dbReference type="Gene3D" id="3.30.200.20">
    <property type="entry name" value="Phosphorylase Kinase, domain 1"/>
    <property type="match status" value="1"/>
</dbReference>
<keyword evidence="6 14" id="KW-0479">Metal-binding</keyword>
<dbReference type="SUPFAM" id="SSF56112">
    <property type="entry name" value="Protein kinase-like (PK-like)"/>
    <property type="match status" value="1"/>
</dbReference>
<evidence type="ECO:0000256" key="7">
    <source>
        <dbReference type="ARBA" id="ARBA00022741"/>
    </source>
</evidence>
<dbReference type="GO" id="GO:0004712">
    <property type="term" value="F:protein serine/threonine/tyrosine kinase activity"/>
    <property type="evidence" value="ECO:0007669"/>
    <property type="project" value="UniProtKB-UniRule"/>
</dbReference>
<keyword evidence="11 14" id="KW-0511">Multifunctional enzyme</keyword>
<dbReference type="NCBIfam" id="TIGR03722">
    <property type="entry name" value="arch_KAE1"/>
    <property type="match status" value="1"/>
</dbReference>
<dbReference type="CDD" id="cd24131">
    <property type="entry name" value="ASKHA_NBD_Kae1_arch_bac"/>
    <property type="match status" value="1"/>
</dbReference>
<dbReference type="GO" id="GO:0005524">
    <property type="term" value="F:ATP binding"/>
    <property type="evidence" value="ECO:0007669"/>
    <property type="project" value="UniProtKB-UniRule"/>
</dbReference>
<dbReference type="Pfam" id="PF07714">
    <property type="entry name" value="PK_Tyr_Ser-Thr"/>
    <property type="match status" value="1"/>
</dbReference>
<keyword evidence="4 14" id="KW-0808">Transferase</keyword>
<comment type="subcellular location">
    <subcellularLocation>
        <location evidence="1 14">Cytoplasm</location>
    </subcellularLocation>
</comment>
<dbReference type="InterPro" id="IPR008266">
    <property type="entry name" value="Tyr_kinase_AS"/>
</dbReference>
<comment type="function">
    <text evidence="14">Required for the formation of a threonylcarbamoyl group on adenosine at position 37 (t(6)A37) in tRNAs that read codons beginning with adenine. Is a component of the KEOPS complex that is probably involved in the transfer of the threonylcarbamoyl moiety of threonylcarbamoyl-AMP (TC-AMP) to the N6 group of A37. The Kae1 domain likely plays a direct catalytic role in this reaction. The Bud32 domain probably displays kinase activity that regulates Kae1 function.</text>
</comment>
<dbReference type="AlphaFoldDB" id="A0A166AAD9"/>
<dbReference type="NCBIfam" id="NF007174">
    <property type="entry name" value="PRK09605.1"/>
    <property type="match status" value="1"/>
</dbReference>
<dbReference type="PROSITE" id="PS01016">
    <property type="entry name" value="GLYCOPROTEASE"/>
    <property type="match status" value="1"/>
</dbReference>
<keyword evidence="10 14" id="KW-0408">Iron</keyword>
<protein>
    <recommendedName>
        <fullName evidence="14">Probable bifunctional tRNA threonylcarbamoyladenosine biosynthesis protein</fullName>
    </recommendedName>
    <domain>
        <recommendedName>
            <fullName evidence="14">tRNA N6-adenosine threonylcarbamoyltransferase</fullName>
            <ecNumber evidence="14">2.3.1.234</ecNumber>
        </recommendedName>
        <alternativeName>
            <fullName evidence="14">tRNA threonylcarbamoyladenosine biosynthesis protein Kae1</fullName>
        </alternativeName>
        <alternativeName>
            <fullName evidence="14">t(6)A37 threonylcarbamoyladenosine biosynthesis protein Kae1</fullName>
        </alternativeName>
    </domain>
    <domain>
        <recommendedName>
            <fullName evidence="14">Serine/threonine-protein kinase Bud32</fullName>
            <ecNumber evidence="14">2.7.11.1</ecNumber>
        </recommendedName>
    </domain>
</protein>
<evidence type="ECO:0000313" key="17">
    <source>
        <dbReference type="Proteomes" id="UP000077245"/>
    </source>
</evidence>
<dbReference type="GO" id="GO:0008270">
    <property type="term" value="F:zinc ion binding"/>
    <property type="evidence" value="ECO:0007669"/>
    <property type="project" value="InterPro"/>
</dbReference>
<feature type="binding site" evidence="14">
    <location>
        <position position="112"/>
    </location>
    <ligand>
        <name>Fe cation</name>
        <dbReference type="ChEBI" id="CHEBI:24875"/>
    </ligand>
</feature>
<gene>
    <name evidence="16" type="primary">tsaD</name>
    <name evidence="16" type="ORF">MBCUR_12820</name>
</gene>
<dbReference type="InterPro" id="IPR034680">
    <property type="entry name" value="Kae1_archaea_euk"/>
</dbReference>
<keyword evidence="3 14" id="KW-0723">Serine/threonine-protein kinase</keyword>
<keyword evidence="12 14" id="KW-0012">Acyltransferase</keyword>
<evidence type="ECO:0000256" key="4">
    <source>
        <dbReference type="ARBA" id="ARBA00022679"/>
    </source>
</evidence>
<evidence type="ECO:0000256" key="8">
    <source>
        <dbReference type="ARBA" id="ARBA00022777"/>
    </source>
</evidence>
<dbReference type="InterPro" id="IPR043129">
    <property type="entry name" value="ATPase_NBD"/>
</dbReference>
<sequence length="558" mass="62372">MICLGIEGTAEKTGVGIVDNEGKILAMAGNPLIPEKGGIHPREAAEHHSYWIPKLIKEVINDSGIKLNEIDLISFSRGPGLGPALRTVATASRALALSLNIPIIGVNHCVSHVEIGKLDTGAIDPVTLYVSGGNSQIIAYESGKYRIFGETLDIAIGNCLDHFARECGLSHPGGPIIEKLARKGNYIDLPYSVKGMDFSFSGLFSAAIRGFKAGLSIEDICFSLQETAFSSLVEVCERTLSHTNKTEIMLCGGVAANSRLREMLAIMAQEHYSEFFIPKISLCGDNGAMIAWMGILTSKYFSADTIENTNVIQKYRTDEVEVPWAKINNKKIVLPKNILNKGAEANIIENNYLNENTIDKIRIAKSYRIKEIDEKLRIQRTKNETKLLSNVKKLGIKTPILYDVNLNKKIISMEKIPYPTLKSHLIINKNLNKLNINDRVNLEIFSKIGEKIAILHENKIVHGDLTISNILYNFNEKNFDKSIIFIDFGLGKYSNLYEDKADDLLQLKKSLQIIPEDLAKKYFEKTLISYVNSSKNLNYNQIKNKIKEIENRGRYHNI</sequence>
<dbReference type="HAMAP" id="MF_01446">
    <property type="entry name" value="Kae1"/>
    <property type="match status" value="1"/>
</dbReference>
<dbReference type="GO" id="GO:0004674">
    <property type="term" value="F:protein serine/threonine kinase activity"/>
    <property type="evidence" value="ECO:0007669"/>
    <property type="project" value="UniProtKB-KW"/>
</dbReference>
<dbReference type="OrthoDB" id="6818at2157"/>
<comment type="caution">
    <text evidence="16">The sequence shown here is derived from an EMBL/GenBank/DDBJ whole genome shotgun (WGS) entry which is preliminary data.</text>
</comment>
<evidence type="ECO:0000256" key="2">
    <source>
        <dbReference type="ARBA" id="ARBA00022490"/>
    </source>
</evidence>
<comment type="similarity">
    <text evidence="14">In the N-terminal section; belongs to the KAE1 / TsaD family.</text>
</comment>
<evidence type="ECO:0000256" key="11">
    <source>
        <dbReference type="ARBA" id="ARBA00023268"/>
    </source>
</evidence>
<dbReference type="PANTHER" id="PTHR11735:SF14">
    <property type="entry name" value="TRNA N6-ADENOSINE THREONYLCARBAMOYLTRANSFERASE"/>
    <property type="match status" value="1"/>
</dbReference>
<dbReference type="Gene3D" id="1.10.510.10">
    <property type="entry name" value="Transferase(Phosphotransferase) domain 1"/>
    <property type="match status" value="1"/>
</dbReference>
<feature type="active site" description="Proton acceptor; for kinase activity" evidence="14">
    <location>
        <position position="464"/>
    </location>
</feature>
<feature type="binding site" evidence="14">
    <location>
        <position position="178"/>
    </location>
    <ligand>
        <name>L-threonylcarbamoyladenylate</name>
        <dbReference type="ChEBI" id="CHEBI:73682"/>
    </ligand>
</feature>